<dbReference type="PROSITE" id="PS50931">
    <property type="entry name" value="HTH_LYSR"/>
    <property type="match status" value="1"/>
</dbReference>
<comment type="caution">
    <text evidence="6">The sequence shown here is derived from an EMBL/GenBank/DDBJ whole genome shotgun (WGS) entry which is preliminary data.</text>
</comment>
<accession>A0A084IRM8</accession>
<dbReference type="SUPFAM" id="SSF53850">
    <property type="entry name" value="Periplasmic binding protein-like II"/>
    <property type="match status" value="1"/>
</dbReference>
<evidence type="ECO:0000313" key="7">
    <source>
        <dbReference type="Proteomes" id="UP000028302"/>
    </source>
</evidence>
<dbReference type="EMBL" id="APNK01000001">
    <property type="protein sequence ID" value="KEZ79362.1"/>
    <property type="molecule type" value="Genomic_DNA"/>
</dbReference>
<name>A0A084IRM8_SALHC</name>
<dbReference type="Proteomes" id="UP000028302">
    <property type="component" value="Unassembled WGS sequence"/>
</dbReference>
<evidence type="ECO:0000259" key="5">
    <source>
        <dbReference type="PROSITE" id="PS50931"/>
    </source>
</evidence>
<dbReference type="GO" id="GO:0003700">
    <property type="term" value="F:DNA-binding transcription factor activity"/>
    <property type="evidence" value="ECO:0007669"/>
    <property type="project" value="InterPro"/>
</dbReference>
<dbReference type="Gene3D" id="3.40.190.290">
    <property type="match status" value="1"/>
</dbReference>
<feature type="domain" description="HTH lysR-type" evidence="5">
    <location>
        <begin position="14"/>
        <end position="71"/>
    </location>
</feature>
<dbReference type="Pfam" id="PF00126">
    <property type="entry name" value="HTH_1"/>
    <property type="match status" value="1"/>
</dbReference>
<reference evidence="6 7" key="1">
    <citation type="submission" date="2013-03" db="EMBL/GenBank/DDBJ databases">
        <title>Salinisphaera hydrothermalis C41B8 Genome Sequencing.</title>
        <authorList>
            <person name="Li C."/>
            <person name="Lai Q."/>
            <person name="Shao Z."/>
        </authorList>
    </citation>
    <scope>NUCLEOTIDE SEQUENCE [LARGE SCALE GENOMIC DNA]</scope>
    <source>
        <strain evidence="6 7">C41B8</strain>
    </source>
</reference>
<dbReference type="PATRIC" id="fig|1304275.5.peg.283"/>
<dbReference type="AlphaFoldDB" id="A0A084IRM8"/>
<evidence type="ECO:0000313" key="6">
    <source>
        <dbReference type="EMBL" id="KEZ79362.1"/>
    </source>
</evidence>
<dbReference type="InterPro" id="IPR036388">
    <property type="entry name" value="WH-like_DNA-bd_sf"/>
</dbReference>
<evidence type="ECO:0000256" key="1">
    <source>
        <dbReference type="ARBA" id="ARBA00009437"/>
    </source>
</evidence>
<organism evidence="6 7">
    <name type="scientific">Salinisphaera hydrothermalis (strain C41B8)</name>
    <dbReference type="NCBI Taxonomy" id="1304275"/>
    <lineage>
        <taxon>Bacteria</taxon>
        <taxon>Pseudomonadati</taxon>
        <taxon>Pseudomonadota</taxon>
        <taxon>Gammaproteobacteria</taxon>
        <taxon>Salinisphaerales</taxon>
        <taxon>Salinisphaeraceae</taxon>
        <taxon>Salinisphaera</taxon>
    </lineage>
</organism>
<dbReference type="RefSeq" id="WP_051882653.1">
    <property type="nucleotide sequence ID" value="NZ_APNK01000001.1"/>
</dbReference>
<dbReference type="OrthoDB" id="8587655at2"/>
<dbReference type="Gene3D" id="1.10.10.10">
    <property type="entry name" value="Winged helix-like DNA-binding domain superfamily/Winged helix DNA-binding domain"/>
    <property type="match status" value="1"/>
</dbReference>
<evidence type="ECO:0000256" key="4">
    <source>
        <dbReference type="ARBA" id="ARBA00023163"/>
    </source>
</evidence>
<dbReference type="STRING" id="1304275.C41B8_01395"/>
<dbReference type="InterPro" id="IPR036390">
    <property type="entry name" value="WH_DNA-bd_sf"/>
</dbReference>
<comment type="similarity">
    <text evidence="1">Belongs to the LysR transcriptional regulatory family.</text>
</comment>
<dbReference type="InterPro" id="IPR000847">
    <property type="entry name" value="LysR_HTH_N"/>
</dbReference>
<keyword evidence="4" id="KW-0804">Transcription</keyword>
<dbReference type="CDD" id="cd05466">
    <property type="entry name" value="PBP2_LTTR_substrate"/>
    <property type="match status" value="1"/>
</dbReference>
<sequence>MKRGVERLGQISDIDLRLLRVFRAVVDAAGFTPAAALLGISRSAVSIHMGELETRLGFTLCQRGRSGFVLTAEGEAVDQAARRLIAHLQSFRNEVNALHHELRGELNIGITDNLVTLPEMRITDALAALKDRGPAVHTNIHMMPPGHIETAVLDGRLHVGVTPALSRLAALDYIALYTEQTLLYAAVSHPLASTEAPTVAAIEAADAVLPAYPLSDEAQAVVDRLNHTATASEREGIAFLVLTGRYIGLLPEHYAQRWVDAGRLVALRPDIFSYAIDYHTITRSGRRPNRVLDTFLDRLVSGPMGTHASRQK</sequence>
<protein>
    <submittedName>
        <fullName evidence="6">LysR family transcriptional regulator</fullName>
    </submittedName>
</protein>
<dbReference type="eggNOG" id="COG0583">
    <property type="taxonomic scope" value="Bacteria"/>
</dbReference>
<dbReference type="SUPFAM" id="SSF46785">
    <property type="entry name" value="Winged helix' DNA-binding domain"/>
    <property type="match status" value="1"/>
</dbReference>
<keyword evidence="7" id="KW-1185">Reference proteome</keyword>
<dbReference type="GO" id="GO:0000976">
    <property type="term" value="F:transcription cis-regulatory region binding"/>
    <property type="evidence" value="ECO:0007669"/>
    <property type="project" value="TreeGrafter"/>
</dbReference>
<evidence type="ECO:0000256" key="3">
    <source>
        <dbReference type="ARBA" id="ARBA00023125"/>
    </source>
</evidence>
<proteinExistence type="inferred from homology"/>
<dbReference type="InterPro" id="IPR005119">
    <property type="entry name" value="LysR_subst-bd"/>
</dbReference>
<evidence type="ECO:0000256" key="2">
    <source>
        <dbReference type="ARBA" id="ARBA00023015"/>
    </source>
</evidence>
<keyword evidence="3" id="KW-0238">DNA-binding</keyword>
<keyword evidence="2" id="KW-0805">Transcription regulation</keyword>
<dbReference type="PANTHER" id="PTHR30126:SF98">
    <property type="entry name" value="HTH-TYPE TRANSCRIPTIONAL ACTIVATOR BAUR"/>
    <property type="match status" value="1"/>
</dbReference>
<gene>
    <name evidence="6" type="ORF">C41B8_01395</name>
</gene>
<dbReference type="PANTHER" id="PTHR30126">
    <property type="entry name" value="HTH-TYPE TRANSCRIPTIONAL REGULATOR"/>
    <property type="match status" value="1"/>
</dbReference>
<dbReference type="Pfam" id="PF03466">
    <property type="entry name" value="LysR_substrate"/>
    <property type="match status" value="1"/>
</dbReference>